<dbReference type="PANTHER" id="PTHR16442">
    <property type="entry name" value="RING FINGER PROTEIN 17"/>
    <property type="match status" value="1"/>
</dbReference>
<dbReference type="Gene3D" id="2.40.50.90">
    <property type="match status" value="2"/>
</dbReference>
<name>A0A9Q0DQF5_9TELE</name>
<dbReference type="InterPro" id="IPR002999">
    <property type="entry name" value="Tudor"/>
</dbReference>
<protein>
    <recommendedName>
        <fullName evidence="2">Tudor domain-containing protein</fullName>
    </recommendedName>
</protein>
<keyword evidence="4" id="KW-1185">Reference proteome</keyword>
<feature type="domain" description="Tudor" evidence="2">
    <location>
        <begin position="336"/>
        <end position="396"/>
    </location>
</feature>
<dbReference type="AlphaFoldDB" id="A0A9Q0DQF5"/>
<organism evidence="3 4">
    <name type="scientific">Muraenolepis orangiensis</name>
    <name type="common">Patagonian moray cod</name>
    <dbReference type="NCBI Taxonomy" id="630683"/>
    <lineage>
        <taxon>Eukaryota</taxon>
        <taxon>Metazoa</taxon>
        <taxon>Chordata</taxon>
        <taxon>Craniata</taxon>
        <taxon>Vertebrata</taxon>
        <taxon>Euteleostomi</taxon>
        <taxon>Actinopterygii</taxon>
        <taxon>Neopterygii</taxon>
        <taxon>Teleostei</taxon>
        <taxon>Neoteleostei</taxon>
        <taxon>Acanthomorphata</taxon>
        <taxon>Zeiogadaria</taxon>
        <taxon>Gadariae</taxon>
        <taxon>Gadiformes</taxon>
        <taxon>Muraenolepidoidei</taxon>
        <taxon>Muraenolepididae</taxon>
        <taxon>Muraenolepis</taxon>
    </lineage>
</organism>
<reference evidence="3" key="1">
    <citation type="submission" date="2022-07" db="EMBL/GenBank/DDBJ databases">
        <title>Chromosome-level genome of Muraenolepis orangiensis.</title>
        <authorList>
            <person name="Kim J."/>
        </authorList>
    </citation>
    <scope>NUCLEOTIDE SEQUENCE</scope>
    <source>
        <strain evidence="3">KU_S4_2022</strain>
        <tissue evidence="3">Muscle</tissue>
    </source>
</reference>
<dbReference type="Proteomes" id="UP001148018">
    <property type="component" value="Unassembled WGS sequence"/>
</dbReference>
<dbReference type="Gene3D" id="2.30.30.140">
    <property type="match status" value="2"/>
</dbReference>
<dbReference type="OrthoDB" id="8947915at2759"/>
<dbReference type="SMART" id="SM00333">
    <property type="entry name" value="TUDOR"/>
    <property type="match status" value="2"/>
</dbReference>
<gene>
    <name evidence="3" type="ORF">NHX12_007649</name>
</gene>
<dbReference type="Pfam" id="PF00567">
    <property type="entry name" value="TUDOR"/>
    <property type="match status" value="2"/>
</dbReference>
<accession>A0A9Q0DQF5</accession>
<evidence type="ECO:0000259" key="2">
    <source>
        <dbReference type="PROSITE" id="PS50304"/>
    </source>
</evidence>
<proteinExistence type="predicted"/>
<evidence type="ECO:0000313" key="3">
    <source>
        <dbReference type="EMBL" id="KAJ3592522.1"/>
    </source>
</evidence>
<dbReference type="InterPro" id="IPR035437">
    <property type="entry name" value="SNase_OB-fold_sf"/>
</dbReference>
<evidence type="ECO:0000256" key="1">
    <source>
        <dbReference type="SAM" id="MobiDB-lite"/>
    </source>
</evidence>
<dbReference type="PANTHER" id="PTHR16442:SF1">
    <property type="entry name" value="RING FINGER PROTEIN 17"/>
    <property type="match status" value="1"/>
</dbReference>
<feature type="domain" description="Tudor" evidence="2">
    <location>
        <begin position="106"/>
        <end position="163"/>
    </location>
</feature>
<sequence length="507" mass="56211">MHLKCATISPHPTSIAPAPCPAPPCSYPGGSTPEAAHGTHQSAVKVRTQLYGPPDLPQLGHTRMKVTAVEDGLIYIQTRDAGGRLEVLGNRIQDRMKTAPQQKPYTWKSVMGCALMGTDRLWYRAQVLEVLRELVKVRYVDYGSVESIPMAHVYPMLLCEEIPQLCIPCHLHAVIPVGRGWQKDTVALLKMMLLKRSVDVQVLEIPADPRGVLTVEILLDGLSLSRILCHHQHVTMDKKLLSQKVHTSAPCLPFQDHWDISTEGLSVPQAPPLGPFTYASLPPDVSHFRVKVVHTLTPDQMYVWPLVGSMEADGDHLDQMLSGVNANLDQLALLSDFPHEGVCLAEYRDGCYYRAKLMKFSSMDPIMLMVQHVDFGSYDTLPLSKLRQMPAELLRFPVRALKVKAAGFLPPRSRPVGNVLSYAPQWSIEAVRHMTRSLHSQVTASVVSREPELTVLLYDESEELMHLSLLATGLAEPDDGPSIPHSPSSSSTTTPNPELENPRRDQS</sequence>
<dbReference type="PROSITE" id="PS50304">
    <property type="entry name" value="TUDOR"/>
    <property type="match status" value="2"/>
</dbReference>
<dbReference type="SUPFAM" id="SSF63748">
    <property type="entry name" value="Tudor/PWWP/MBT"/>
    <property type="match status" value="2"/>
</dbReference>
<evidence type="ECO:0000313" key="4">
    <source>
        <dbReference type="Proteomes" id="UP001148018"/>
    </source>
</evidence>
<feature type="compositionally biased region" description="Low complexity" evidence="1">
    <location>
        <begin position="481"/>
        <end position="497"/>
    </location>
</feature>
<feature type="region of interest" description="Disordered" evidence="1">
    <location>
        <begin position="473"/>
        <end position="507"/>
    </location>
</feature>
<comment type="caution">
    <text evidence="3">The sequence shown here is derived from an EMBL/GenBank/DDBJ whole genome shotgun (WGS) entry which is preliminary data.</text>
</comment>
<dbReference type="EMBL" id="JANIIK010000113">
    <property type="protein sequence ID" value="KAJ3592522.1"/>
    <property type="molecule type" value="Genomic_DNA"/>
</dbReference>